<dbReference type="Proteomes" id="UP000268162">
    <property type="component" value="Unassembled WGS sequence"/>
</dbReference>
<dbReference type="InterPro" id="IPR051604">
    <property type="entry name" value="Ergot_Alk_Oxidoreductase"/>
</dbReference>
<dbReference type="PANTHER" id="PTHR43162">
    <property type="match status" value="1"/>
</dbReference>
<feature type="region of interest" description="Disordered" evidence="1">
    <location>
        <begin position="73"/>
        <end position="123"/>
    </location>
</feature>
<organism evidence="2 3">
    <name type="scientific">Dimargaris cristalligena</name>
    <dbReference type="NCBI Taxonomy" id="215637"/>
    <lineage>
        <taxon>Eukaryota</taxon>
        <taxon>Fungi</taxon>
        <taxon>Fungi incertae sedis</taxon>
        <taxon>Zoopagomycota</taxon>
        <taxon>Kickxellomycotina</taxon>
        <taxon>Dimargaritomycetes</taxon>
        <taxon>Dimargaritales</taxon>
        <taxon>Dimargaritaceae</taxon>
        <taxon>Dimargaris</taxon>
    </lineage>
</organism>
<name>A0A4P9ZUT6_9FUNG</name>
<evidence type="ECO:0008006" key="4">
    <source>
        <dbReference type="Google" id="ProtNLM"/>
    </source>
</evidence>
<gene>
    <name evidence="2" type="ORF">BJ085DRAFT_35334</name>
</gene>
<evidence type="ECO:0000256" key="1">
    <source>
        <dbReference type="SAM" id="MobiDB-lite"/>
    </source>
</evidence>
<dbReference type="EMBL" id="ML002507">
    <property type="protein sequence ID" value="RKP37344.1"/>
    <property type="molecule type" value="Genomic_DNA"/>
</dbReference>
<dbReference type="AlphaFoldDB" id="A0A4P9ZUT6"/>
<dbReference type="PANTHER" id="PTHR43162:SF1">
    <property type="entry name" value="PRESTALK A DIFFERENTIATION PROTEIN A"/>
    <property type="match status" value="1"/>
</dbReference>
<keyword evidence="3" id="KW-1185">Reference proteome</keyword>
<sequence>MPLAIRGVPMFVGIADEQAGYVICKSLLTGLSRRCLRKLYCGVLDPNSEIAQELADLGAHVVSFRPGCSSIDATQPSGSTSDGNSSSSSSTSSSYSVEGNRDGRIRGGSRSNSGCSSNGSGGGVCESPCYSVLRRCSVALLVPNHTGTPDTQPMEDWTYLVELAHRARVEFVFMLSLVGIDYVTSPRLKAFVKMEHHFRDAFPRPGRPPKGASGGDAGSCGGYAARPWTPRRAQIIRKSLPLENLLLYRAGIQTTATLAIPIWQNEFSPVAIADVALGVLYLMQADFTVVSQGDHSYAGLTGGGPLPPPSTLPLAVVHFTGPELVQGRQMAEYASQVLHTDLQFTPMRDYAEVRHYLACTSRLQPDEIEFLVEVYEAINAGFMTRQSGDLAQLLGHPPMGVRKFFEYNEGSFRPPVNPTVRPESDLL</sequence>
<protein>
    <recommendedName>
        <fullName evidence="4">NmrA-like domain-containing protein</fullName>
    </recommendedName>
</protein>
<dbReference type="Gene3D" id="3.40.50.720">
    <property type="entry name" value="NAD(P)-binding Rossmann-like Domain"/>
    <property type="match status" value="1"/>
</dbReference>
<dbReference type="STRING" id="215637.A0A4P9ZUT6"/>
<accession>A0A4P9ZUT6</accession>
<evidence type="ECO:0000313" key="3">
    <source>
        <dbReference type="Proteomes" id="UP000268162"/>
    </source>
</evidence>
<proteinExistence type="predicted"/>
<feature type="compositionally biased region" description="Low complexity" evidence="1">
    <location>
        <begin position="77"/>
        <end position="96"/>
    </location>
</feature>
<reference evidence="3" key="1">
    <citation type="journal article" date="2018" name="Nat. Microbiol.">
        <title>Leveraging single-cell genomics to expand the fungal tree of life.</title>
        <authorList>
            <person name="Ahrendt S.R."/>
            <person name="Quandt C.A."/>
            <person name="Ciobanu D."/>
            <person name="Clum A."/>
            <person name="Salamov A."/>
            <person name="Andreopoulos B."/>
            <person name="Cheng J.F."/>
            <person name="Woyke T."/>
            <person name="Pelin A."/>
            <person name="Henrissat B."/>
            <person name="Reynolds N.K."/>
            <person name="Benny G.L."/>
            <person name="Smith M.E."/>
            <person name="James T.Y."/>
            <person name="Grigoriev I.V."/>
        </authorList>
    </citation>
    <scope>NUCLEOTIDE SEQUENCE [LARGE SCALE GENOMIC DNA]</scope>
    <source>
        <strain evidence="3">RSA 468</strain>
    </source>
</reference>
<feature type="compositionally biased region" description="Low complexity" evidence="1">
    <location>
        <begin position="108"/>
        <end position="118"/>
    </location>
</feature>
<evidence type="ECO:0000313" key="2">
    <source>
        <dbReference type="EMBL" id="RKP37344.1"/>
    </source>
</evidence>